<organism evidence="1 2">
    <name type="scientific">Mycolicibacterium hodleri</name>
    <dbReference type="NCBI Taxonomy" id="49897"/>
    <lineage>
        <taxon>Bacteria</taxon>
        <taxon>Bacillati</taxon>
        <taxon>Actinomycetota</taxon>
        <taxon>Actinomycetes</taxon>
        <taxon>Mycobacteriales</taxon>
        <taxon>Mycobacteriaceae</taxon>
        <taxon>Mycolicibacterium</taxon>
    </lineage>
</organism>
<dbReference type="RefSeq" id="WP_140690613.1">
    <property type="nucleotide sequence ID" value="NZ_RCZG01000004.1"/>
</dbReference>
<dbReference type="OrthoDB" id="5089113at2"/>
<accession>A0A502E9B7</accession>
<sequence>MADDNLSEQARLVDVKVEELAQVVELVLPNAAQFEKACAALRSAARVRADAEGAADALAADRVQFLETSLEFRDRHGTQPCPVCAEGSLDDTWAERARAALAAEQQTMGALRAARSGAHRARQALVGLVRAVDVPPPDDVGLASAARARIAHAAFSMVPVDDDTAIADHVERALPELRTAYTALRQEVADLITSSESTRRPVARELAIWLMDRHGSGRGAP</sequence>
<protein>
    <submittedName>
        <fullName evidence="1">Uncharacterized protein</fullName>
    </submittedName>
</protein>
<dbReference type="Proteomes" id="UP000320095">
    <property type="component" value="Unassembled WGS sequence"/>
</dbReference>
<comment type="caution">
    <text evidence="1">The sequence shown here is derived from an EMBL/GenBank/DDBJ whole genome shotgun (WGS) entry which is preliminary data.</text>
</comment>
<reference evidence="1 2" key="1">
    <citation type="journal article" date="2019" name="Environ. Microbiol.">
        <title>Species interactions and distinct microbial communities in high Arctic permafrost affected cryosols are associated with the CH4 and CO2 gas fluxes.</title>
        <authorList>
            <person name="Altshuler I."/>
            <person name="Hamel J."/>
            <person name="Turney S."/>
            <person name="Magnuson E."/>
            <person name="Levesque R."/>
            <person name="Greer C."/>
            <person name="Whyte L.G."/>
        </authorList>
    </citation>
    <scope>NUCLEOTIDE SEQUENCE [LARGE SCALE GENOMIC DNA]</scope>
    <source>
        <strain evidence="1 2">S5.20</strain>
    </source>
</reference>
<dbReference type="AlphaFoldDB" id="A0A502E9B7"/>
<evidence type="ECO:0000313" key="1">
    <source>
        <dbReference type="EMBL" id="TPG34223.1"/>
    </source>
</evidence>
<proteinExistence type="predicted"/>
<name>A0A502E9B7_9MYCO</name>
<gene>
    <name evidence="1" type="ORF">EAH80_11535</name>
</gene>
<keyword evidence="2" id="KW-1185">Reference proteome</keyword>
<dbReference type="EMBL" id="RCZG01000004">
    <property type="protein sequence ID" value="TPG34223.1"/>
    <property type="molecule type" value="Genomic_DNA"/>
</dbReference>
<evidence type="ECO:0000313" key="2">
    <source>
        <dbReference type="Proteomes" id="UP000320095"/>
    </source>
</evidence>